<dbReference type="RefSeq" id="WP_183304352.1">
    <property type="nucleotide sequence ID" value="NZ_JACIFD010000004.1"/>
</dbReference>
<organism evidence="2 3">
    <name type="scientific">Canibacter oris</name>
    <dbReference type="NCBI Taxonomy" id="1365628"/>
    <lineage>
        <taxon>Bacteria</taxon>
        <taxon>Bacillati</taxon>
        <taxon>Actinomycetota</taxon>
        <taxon>Actinomycetes</taxon>
        <taxon>Micrococcales</taxon>
        <taxon>Microbacteriaceae</taxon>
        <taxon>Canibacter</taxon>
    </lineage>
</organism>
<feature type="domain" description="Methyltransferase type 11" evidence="1">
    <location>
        <begin position="54"/>
        <end position="149"/>
    </location>
</feature>
<sequence length="276" mass="29696">MTETPLPQADRPTSTAAGHWVLARAGKRVLRPGGLKLTQQLLQRAHITAADVVEFAPGLGRTAALIIAAHPKSYRGIEKDPEAAARVARAVAPAGGTVLQAAAEASGFPSASADVVIGEAMLTMQGDKAKQEIVTEAFRLLRPGGRYAIHELALVPDEIAADRATALRQTLARVIRVNARPLTVREWCDLLTQAGFEVEGYATAPMALLQPRRNLADEGVLGVLRILRNVARDRDLRSRILEMRRVFKQHRKDLAGVAIVARVPASAAQEQKGARS</sequence>
<dbReference type="PANTHER" id="PTHR42912:SF95">
    <property type="entry name" value="METHYLTRANSFERASE TYPE 11 DOMAIN-CONTAINING PROTEIN"/>
    <property type="match status" value="1"/>
</dbReference>
<dbReference type="Gene3D" id="3.40.50.150">
    <property type="entry name" value="Vaccinia Virus protein VP39"/>
    <property type="match status" value="1"/>
</dbReference>
<dbReference type="EMBL" id="JACIFD010000004">
    <property type="protein sequence ID" value="MBB4071213.1"/>
    <property type="molecule type" value="Genomic_DNA"/>
</dbReference>
<dbReference type="InterPro" id="IPR029063">
    <property type="entry name" value="SAM-dependent_MTases_sf"/>
</dbReference>
<dbReference type="InterPro" id="IPR013216">
    <property type="entry name" value="Methyltransf_11"/>
</dbReference>
<dbReference type="PANTHER" id="PTHR42912">
    <property type="entry name" value="METHYLTRANSFERASE"/>
    <property type="match status" value="1"/>
</dbReference>
<keyword evidence="2" id="KW-0489">Methyltransferase</keyword>
<protein>
    <submittedName>
        <fullName evidence="2">SAM-dependent methyltransferase</fullName>
    </submittedName>
</protein>
<proteinExistence type="predicted"/>
<evidence type="ECO:0000259" key="1">
    <source>
        <dbReference type="Pfam" id="PF08241"/>
    </source>
</evidence>
<dbReference type="CDD" id="cd02440">
    <property type="entry name" value="AdoMet_MTases"/>
    <property type="match status" value="1"/>
</dbReference>
<keyword evidence="3" id="KW-1185">Reference proteome</keyword>
<dbReference type="SUPFAM" id="SSF53335">
    <property type="entry name" value="S-adenosyl-L-methionine-dependent methyltransferases"/>
    <property type="match status" value="1"/>
</dbReference>
<evidence type="ECO:0000313" key="2">
    <source>
        <dbReference type="EMBL" id="MBB4071213.1"/>
    </source>
</evidence>
<dbReference type="GO" id="GO:0032259">
    <property type="term" value="P:methylation"/>
    <property type="evidence" value="ECO:0007669"/>
    <property type="project" value="UniProtKB-KW"/>
</dbReference>
<dbReference type="GO" id="GO:0008757">
    <property type="term" value="F:S-adenosylmethionine-dependent methyltransferase activity"/>
    <property type="evidence" value="ECO:0007669"/>
    <property type="project" value="InterPro"/>
</dbReference>
<dbReference type="Pfam" id="PF08241">
    <property type="entry name" value="Methyltransf_11"/>
    <property type="match status" value="1"/>
</dbReference>
<dbReference type="AlphaFoldDB" id="A0A840DHM1"/>
<dbReference type="InterPro" id="IPR050508">
    <property type="entry name" value="Methyltransf_Superfamily"/>
</dbReference>
<comment type="caution">
    <text evidence="2">The sequence shown here is derived from an EMBL/GenBank/DDBJ whole genome shotgun (WGS) entry which is preliminary data.</text>
</comment>
<keyword evidence="2" id="KW-0808">Transferase</keyword>
<gene>
    <name evidence="2" type="ORF">F5897_000505</name>
</gene>
<dbReference type="Proteomes" id="UP000571183">
    <property type="component" value="Unassembled WGS sequence"/>
</dbReference>
<evidence type="ECO:0000313" key="3">
    <source>
        <dbReference type="Proteomes" id="UP000571183"/>
    </source>
</evidence>
<accession>A0A840DHM1</accession>
<reference evidence="2 3" key="1">
    <citation type="submission" date="2020-08" db="EMBL/GenBank/DDBJ databases">
        <title>Sequencing the genomes of 1000 actinobacteria strains.</title>
        <authorList>
            <person name="Klenk H.-P."/>
        </authorList>
    </citation>
    <scope>NUCLEOTIDE SEQUENCE [LARGE SCALE GENOMIC DNA]</scope>
    <source>
        <strain evidence="2 3">DSM 27064</strain>
    </source>
</reference>
<name>A0A840DHM1_9MICO</name>